<gene>
    <name evidence="1" type="ORF">ACFQE6_28715</name>
</gene>
<dbReference type="Proteomes" id="UP001596383">
    <property type="component" value="Unassembled WGS sequence"/>
</dbReference>
<proteinExistence type="predicted"/>
<dbReference type="AlphaFoldDB" id="A0ABD5SXY1"/>
<keyword evidence="2" id="KW-1185">Reference proteome</keyword>
<dbReference type="RefSeq" id="WP_273741579.1">
    <property type="nucleotide sequence ID" value="NZ_JAQIVI010000630.1"/>
</dbReference>
<accession>A0ABD5SXY1</accession>
<name>A0ABD5SXY1_9EURY</name>
<sequence length="42" mass="4304">MIDTIGIIAGIGSIGIIVEIGVIDTMHKAATICGLYDTDEIG</sequence>
<reference evidence="1 2" key="1">
    <citation type="journal article" date="2019" name="Int. J. Syst. Evol. Microbiol.">
        <title>The Global Catalogue of Microorganisms (GCM) 10K type strain sequencing project: providing services to taxonomists for standard genome sequencing and annotation.</title>
        <authorList>
            <consortium name="The Broad Institute Genomics Platform"/>
            <consortium name="The Broad Institute Genome Sequencing Center for Infectious Disease"/>
            <person name="Wu L."/>
            <person name="Ma J."/>
        </authorList>
    </citation>
    <scope>NUCLEOTIDE SEQUENCE [LARGE SCALE GENOMIC DNA]</scope>
    <source>
        <strain evidence="1 2">LMG 29247</strain>
    </source>
</reference>
<evidence type="ECO:0000313" key="1">
    <source>
        <dbReference type="EMBL" id="MFC6768846.1"/>
    </source>
</evidence>
<evidence type="ECO:0000313" key="2">
    <source>
        <dbReference type="Proteomes" id="UP001596383"/>
    </source>
</evidence>
<protein>
    <submittedName>
        <fullName evidence="1">Uncharacterized protein</fullName>
    </submittedName>
</protein>
<comment type="caution">
    <text evidence="1">The sequence shown here is derived from an EMBL/GenBank/DDBJ whole genome shotgun (WGS) entry which is preliminary data.</text>
</comment>
<dbReference type="EMBL" id="JBHSWV010000630">
    <property type="protein sequence ID" value="MFC6768846.1"/>
    <property type="molecule type" value="Genomic_DNA"/>
</dbReference>
<organism evidence="1 2">
    <name type="scientific">Natrinema soli</name>
    <dbReference type="NCBI Taxonomy" id="1930624"/>
    <lineage>
        <taxon>Archaea</taxon>
        <taxon>Methanobacteriati</taxon>
        <taxon>Methanobacteriota</taxon>
        <taxon>Stenosarchaea group</taxon>
        <taxon>Halobacteria</taxon>
        <taxon>Halobacteriales</taxon>
        <taxon>Natrialbaceae</taxon>
        <taxon>Natrinema</taxon>
    </lineage>
</organism>